<dbReference type="InterPro" id="IPR003675">
    <property type="entry name" value="Rce1/LyrA-like_dom"/>
</dbReference>
<feature type="transmembrane region" description="Helical" evidence="1">
    <location>
        <begin position="20"/>
        <end position="44"/>
    </location>
</feature>
<dbReference type="GO" id="GO:0080120">
    <property type="term" value="P:CAAX-box protein maturation"/>
    <property type="evidence" value="ECO:0007669"/>
    <property type="project" value="UniProtKB-ARBA"/>
</dbReference>
<keyword evidence="4" id="KW-0482">Metalloprotease</keyword>
<keyword evidence="4" id="KW-0645">Protease</keyword>
<accession>A0A5C6Q6S2</accession>
<dbReference type="Proteomes" id="UP000321917">
    <property type="component" value="Unassembled WGS sequence"/>
</dbReference>
<feature type="transmembrane region" description="Helical" evidence="1">
    <location>
        <begin position="150"/>
        <end position="168"/>
    </location>
</feature>
<feature type="transmembrane region" description="Helical" evidence="1">
    <location>
        <begin position="204"/>
        <end position="221"/>
    </location>
</feature>
<dbReference type="GO" id="GO:0006508">
    <property type="term" value="P:proteolysis"/>
    <property type="evidence" value="ECO:0007669"/>
    <property type="project" value="UniProtKB-KW"/>
</dbReference>
<evidence type="ECO:0000313" key="3">
    <source>
        <dbReference type="EMBL" id="TWX55815.1"/>
    </source>
</evidence>
<feature type="domain" description="CAAX prenyl protease 2/Lysostaphin resistance protein A-like" evidence="2">
    <location>
        <begin position="150"/>
        <end position="241"/>
    </location>
</feature>
<feature type="transmembrane region" description="Helical" evidence="1">
    <location>
        <begin position="64"/>
        <end position="87"/>
    </location>
</feature>
<evidence type="ECO:0000256" key="1">
    <source>
        <dbReference type="SAM" id="Phobius"/>
    </source>
</evidence>
<keyword evidence="5" id="KW-1185">Reference proteome</keyword>
<organism evidence="4 6">
    <name type="scientific">Colwellia hornerae</name>
    <dbReference type="NCBI Taxonomy" id="89402"/>
    <lineage>
        <taxon>Bacteria</taxon>
        <taxon>Pseudomonadati</taxon>
        <taxon>Pseudomonadota</taxon>
        <taxon>Gammaproteobacteria</taxon>
        <taxon>Alteromonadales</taxon>
        <taxon>Colwelliaceae</taxon>
        <taxon>Colwellia</taxon>
    </lineage>
</organism>
<evidence type="ECO:0000313" key="4">
    <source>
        <dbReference type="EMBL" id="TWX64685.1"/>
    </source>
</evidence>
<dbReference type="Pfam" id="PF02517">
    <property type="entry name" value="Rce1-like"/>
    <property type="match status" value="1"/>
</dbReference>
<sequence length="248" mass="27861">MNISKVNHLSGAVNKVMLSILSMLSILLLALVLPVFSTFIVFISGLGSIFLDEVHTIEQLNMNLGFNFTTSIVSVFLMLPLLQYYLSTKNKESIVNRLALKSITLTRLIMTLLAVLTFSLFEYFIFSMGIVETPSFMLDFLESIDTGLEITLLILTVGIVGPFIEEIIFRGIAFYKLEQISLNPIIIIVITSLAFTLIHSQYQQTEVFILLFLSSCLLGSIRYVSGNLWYCIFGHMVMNIIVVAESFL</sequence>
<dbReference type="EMBL" id="VOLR01000026">
    <property type="protein sequence ID" value="TWX55815.1"/>
    <property type="molecule type" value="Genomic_DNA"/>
</dbReference>
<dbReference type="EMBL" id="VOLQ01000029">
    <property type="protein sequence ID" value="TWX64685.1"/>
    <property type="molecule type" value="Genomic_DNA"/>
</dbReference>
<protein>
    <submittedName>
        <fullName evidence="4">CPBP family intramembrane metalloprotease</fullName>
    </submittedName>
</protein>
<dbReference type="RefSeq" id="WP_146800416.1">
    <property type="nucleotide sequence ID" value="NZ_VOLP01000025.1"/>
</dbReference>
<feature type="transmembrane region" description="Helical" evidence="1">
    <location>
        <begin position="108"/>
        <end position="130"/>
    </location>
</feature>
<keyword evidence="1" id="KW-0812">Transmembrane</keyword>
<keyword evidence="1" id="KW-0472">Membrane</keyword>
<dbReference type="Proteomes" id="UP000321525">
    <property type="component" value="Unassembled WGS sequence"/>
</dbReference>
<reference evidence="4 6" key="1">
    <citation type="submission" date="2019-07" db="EMBL/GenBank/DDBJ databases">
        <title>Genomes of sea-ice associated Colwellia species.</title>
        <authorList>
            <person name="Bowman J.P."/>
        </authorList>
    </citation>
    <scope>NUCLEOTIDE SEQUENCE [LARGE SCALE GENOMIC DNA]</scope>
    <source>
        <strain evidence="3 5">ACAM 607</strain>
        <strain evidence="4 6">IC036</strain>
    </source>
</reference>
<evidence type="ECO:0000313" key="5">
    <source>
        <dbReference type="Proteomes" id="UP000321525"/>
    </source>
</evidence>
<name>A0A5C6Q6S2_9GAMM</name>
<evidence type="ECO:0000259" key="2">
    <source>
        <dbReference type="Pfam" id="PF02517"/>
    </source>
</evidence>
<proteinExistence type="predicted"/>
<keyword evidence="1" id="KW-1133">Transmembrane helix</keyword>
<dbReference type="InterPro" id="IPR052710">
    <property type="entry name" value="CAAX_protease"/>
</dbReference>
<dbReference type="PANTHER" id="PTHR36435">
    <property type="entry name" value="SLR1288 PROTEIN"/>
    <property type="match status" value="1"/>
</dbReference>
<dbReference type="AlphaFoldDB" id="A0A5C6Q6S2"/>
<dbReference type="OrthoDB" id="9799666at2"/>
<feature type="transmembrane region" description="Helical" evidence="1">
    <location>
        <begin position="180"/>
        <end position="198"/>
    </location>
</feature>
<gene>
    <name evidence="3" type="ORF">ESZ26_15740</name>
    <name evidence="4" type="ORF">ESZ27_13795</name>
</gene>
<evidence type="ECO:0000313" key="6">
    <source>
        <dbReference type="Proteomes" id="UP000321917"/>
    </source>
</evidence>
<keyword evidence="4" id="KW-0378">Hydrolase</keyword>
<dbReference type="GO" id="GO:0004175">
    <property type="term" value="F:endopeptidase activity"/>
    <property type="evidence" value="ECO:0007669"/>
    <property type="project" value="UniProtKB-ARBA"/>
</dbReference>
<dbReference type="PANTHER" id="PTHR36435:SF1">
    <property type="entry name" value="CAAX AMINO TERMINAL PROTEASE FAMILY PROTEIN"/>
    <property type="match status" value="1"/>
</dbReference>
<comment type="caution">
    <text evidence="4">The sequence shown here is derived from an EMBL/GenBank/DDBJ whole genome shotgun (WGS) entry which is preliminary data.</text>
</comment>
<dbReference type="GO" id="GO:0008237">
    <property type="term" value="F:metallopeptidase activity"/>
    <property type="evidence" value="ECO:0007669"/>
    <property type="project" value="UniProtKB-KW"/>
</dbReference>